<name>A0A919P1T5_9CELL</name>
<dbReference type="PROSITE" id="PS00211">
    <property type="entry name" value="ABC_TRANSPORTER_1"/>
    <property type="match status" value="1"/>
</dbReference>
<feature type="transmembrane region" description="Helical" evidence="8">
    <location>
        <begin position="255"/>
        <end position="279"/>
    </location>
</feature>
<dbReference type="Proteomes" id="UP000632740">
    <property type="component" value="Unassembled WGS sequence"/>
</dbReference>
<evidence type="ECO:0000256" key="5">
    <source>
        <dbReference type="ARBA" id="ARBA00022989"/>
    </source>
</evidence>
<dbReference type="PANTHER" id="PTHR24221">
    <property type="entry name" value="ATP-BINDING CASSETTE SUB-FAMILY B"/>
    <property type="match status" value="1"/>
</dbReference>
<feature type="transmembrane region" description="Helical" evidence="8">
    <location>
        <begin position="149"/>
        <end position="169"/>
    </location>
</feature>
<keyword evidence="6 8" id="KW-0472">Membrane</keyword>
<dbReference type="GO" id="GO:0005886">
    <property type="term" value="C:plasma membrane"/>
    <property type="evidence" value="ECO:0007669"/>
    <property type="project" value="UniProtKB-SubCell"/>
</dbReference>
<dbReference type="Pfam" id="PF00005">
    <property type="entry name" value="ABC_tran"/>
    <property type="match status" value="1"/>
</dbReference>
<keyword evidence="2 8" id="KW-0812">Transmembrane</keyword>
<evidence type="ECO:0000256" key="3">
    <source>
        <dbReference type="ARBA" id="ARBA00022741"/>
    </source>
</evidence>
<dbReference type="NCBIfam" id="TIGR02868">
    <property type="entry name" value="CydC"/>
    <property type="match status" value="1"/>
</dbReference>
<accession>A0A919P1T5</accession>
<dbReference type="InterPro" id="IPR003593">
    <property type="entry name" value="AAA+_ATPase"/>
</dbReference>
<comment type="caution">
    <text evidence="11">The sequence shown here is derived from an EMBL/GenBank/DDBJ whole genome shotgun (WGS) entry which is preliminary data.</text>
</comment>
<feature type="region of interest" description="Disordered" evidence="7">
    <location>
        <begin position="579"/>
        <end position="619"/>
    </location>
</feature>
<dbReference type="InterPro" id="IPR039421">
    <property type="entry name" value="Type_1_exporter"/>
</dbReference>
<dbReference type="InterPro" id="IPR036640">
    <property type="entry name" value="ABC1_TM_sf"/>
</dbReference>
<dbReference type="GO" id="GO:0140359">
    <property type="term" value="F:ABC-type transporter activity"/>
    <property type="evidence" value="ECO:0007669"/>
    <property type="project" value="InterPro"/>
</dbReference>
<keyword evidence="12" id="KW-1185">Reference proteome</keyword>
<reference evidence="11" key="1">
    <citation type="submission" date="2021-01" db="EMBL/GenBank/DDBJ databases">
        <title>Whole genome shotgun sequence of Cellulomonas chitinilytica NBRC 110799.</title>
        <authorList>
            <person name="Komaki H."/>
            <person name="Tamura T."/>
        </authorList>
    </citation>
    <scope>NUCLEOTIDE SEQUENCE</scope>
    <source>
        <strain evidence="11">NBRC 110799</strain>
    </source>
</reference>
<dbReference type="SUPFAM" id="SSF90123">
    <property type="entry name" value="ABC transporter transmembrane region"/>
    <property type="match status" value="1"/>
</dbReference>
<evidence type="ECO:0000256" key="6">
    <source>
        <dbReference type="ARBA" id="ARBA00023136"/>
    </source>
</evidence>
<evidence type="ECO:0000256" key="4">
    <source>
        <dbReference type="ARBA" id="ARBA00022840"/>
    </source>
</evidence>
<feature type="transmembrane region" description="Helical" evidence="8">
    <location>
        <begin position="67"/>
        <end position="87"/>
    </location>
</feature>
<dbReference type="PROSITE" id="PS50929">
    <property type="entry name" value="ABC_TM1F"/>
    <property type="match status" value="1"/>
</dbReference>
<evidence type="ECO:0000256" key="7">
    <source>
        <dbReference type="SAM" id="MobiDB-lite"/>
    </source>
</evidence>
<gene>
    <name evidence="11" type="ORF">Cch01nite_08250</name>
</gene>
<dbReference type="AlphaFoldDB" id="A0A919P1T5"/>
<feature type="transmembrane region" description="Helical" evidence="8">
    <location>
        <begin position="291"/>
        <end position="315"/>
    </location>
</feature>
<keyword evidence="4" id="KW-0067">ATP-binding</keyword>
<evidence type="ECO:0000313" key="11">
    <source>
        <dbReference type="EMBL" id="GIG20101.1"/>
    </source>
</evidence>
<comment type="subcellular location">
    <subcellularLocation>
        <location evidence="1">Cell membrane</location>
        <topology evidence="1">Multi-pass membrane protein</topology>
    </subcellularLocation>
</comment>
<feature type="transmembrane region" description="Helical" evidence="8">
    <location>
        <begin position="33"/>
        <end position="61"/>
    </location>
</feature>
<sequence length="619" mass="62546">MSSPGVAPAGATGAPRGTLLRAVRLLDVDRRRLALAVLLGTLALGCAVALAGTAAWLIARASQMPPVMYLTVATVAVRAFGIGRGVLRYCERLVSHDLALRGMTTLRTTLYERLAAGRPDALVRLRHGDLLARVGADVDAVGDVVVRGLLPAAVAAVLGVGTVAAMCAFWVPAGLALAGCLLLAGVAAPALAARGARTAERRAVQARADMTATALGLLDDAGPLSVAGRVGTELTALRDADARIAAATDAGARPAALAAGLGQVAVGVAVLAALVTGIPAVARGALAPVELAVIVLTPLAAFEATGMLPAAALQVQRSRAAAARILALLDASGDPAPELPRRPAPGAGLVARDLACGWPGRPPVVTGLDLDLRPGRAVALVGSSGAGKTTTLLTLAGLLPAVSGTVGRDDDEGPPSPDVVVAALEDGHVFGTTVLENLRVARGDVTPTEARATLGRVGLDRWLAGLPDGLDTLLGPDARTVSGGERRRLLLARALLSPAPVLLVDEPAEHLDPQTADAVVGELFDAARSGRRAVLVVTHRLSALAAADEVVLLGGGHVMARGTHTDLLARVPGYREAIERETATRPGPPLGTDEGDTRAGDADAAEPADRDPVGGGRLV</sequence>
<dbReference type="InterPro" id="IPR017871">
    <property type="entry name" value="ABC_transporter-like_CS"/>
</dbReference>
<evidence type="ECO:0000256" key="2">
    <source>
        <dbReference type="ARBA" id="ARBA00022692"/>
    </source>
</evidence>
<evidence type="ECO:0000313" key="12">
    <source>
        <dbReference type="Proteomes" id="UP000632740"/>
    </source>
</evidence>
<dbReference type="GO" id="GO:0034775">
    <property type="term" value="P:glutathione transmembrane transport"/>
    <property type="evidence" value="ECO:0007669"/>
    <property type="project" value="InterPro"/>
</dbReference>
<dbReference type="GO" id="GO:0005524">
    <property type="term" value="F:ATP binding"/>
    <property type="evidence" value="ECO:0007669"/>
    <property type="project" value="UniProtKB-KW"/>
</dbReference>
<dbReference type="Gene3D" id="1.20.1560.10">
    <property type="entry name" value="ABC transporter type 1, transmembrane domain"/>
    <property type="match status" value="1"/>
</dbReference>
<keyword evidence="3" id="KW-0547">Nucleotide-binding</keyword>
<dbReference type="PROSITE" id="PS50893">
    <property type="entry name" value="ABC_TRANSPORTER_2"/>
    <property type="match status" value="1"/>
</dbReference>
<feature type="transmembrane region" description="Helical" evidence="8">
    <location>
        <begin position="175"/>
        <end position="193"/>
    </location>
</feature>
<dbReference type="InterPro" id="IPR011527">
    <property type="entry name" value="ABC1_TM_dom"/>
</dbReference>
<feature type="domain" description="ABC transmembrane type-1" evidence="10">
    <location>
        <begin position="34"/>
        <end position="317"/>
    </location>
</feature>
<dbReference type="InterPro" id="IPR014223">
    <property type="entry name" value="ABC_CydC/D"/>
</dbReference>
<dbReference type="GO" id="GO:0016887">
    <property type="term" value="F:ATP hydrolysis activity"/>
    <property type="evidence" value="ECO:0007669"/>
    <property type="project" value="InterPro"/>
</dbReference>
<dbReference type="InterPro" id="IPR027417">
    <property type="entry name" value="P-loop_NTPase"/>
</dbReference>
<dbReference type="Gene3D" id="3.40.50.300">
    <property type="entry name" value="P-loop containing nucleotide triphosphate hydrolases"/>
    <property type="match status" value="1"/>
</dbReference>
<evidence type="ECO:0000256" key="1">
    <source>
        <dbReference type="ARBA" id="ARBA00004651"/>
    </source>
</evidence>
<keyword evidence="5 8" id="KW-1133">Transmembrane helix</keyword>
<feature type="domain" description="ABC transporter" evidence="9">
    <location>
        <begin position="349"/>
        <end position="580"/>
    </location>
</feature>
<dbReference type="SUPFAM" id="SSF52540">
    <property type="entry name" value="P-loop containing nucleoside triphosphate hydrolases"/>
    <property type="match status" value="1"/>
</dbReference>
<feature type="compositionally biased region" description="Basic and acidic residues" evidence="7">
    <location>
        <begin position="595"/>
        <end position="612"/>
    </location>
</feature>
<dbReference type="GO" id="GO:0045454">
    <property type="term" value="P:cell redox homeostasis"/>
    <property type="evidence" value="ECO:0007669"/>
    <property type="project" value="InterPro"/>
</dbReference>
<evidence type="ECO:0000259" key="10">
    <source>
        <dbReference type="PROSITE" id="PS50929"/>
    </source>
</evidence>
<dbReference type="PANTHER" id="PTHR24221:SF654">
    <property type="entry name" value="ATP-BINDING CASSETTE SUB-FAMILY B MEMBER 6"/>
    <property type="match status" value="1"/>
</dbReference>
<organism evidence="11 12">
    <name type="scientific">Cellulomonas chitinilytica</name>
    <dbReference type="NCBI Taxonomy" id="398759"/>
    <lineage>
        <taxon>Bacteria</taxon>
        <taxon>Bacillati</taxon>
        <taxon>Actinomycetota</taxon>
        <taxon>Actinomycetes</taxon>
        <taxon>Micrococcales</taxon>
        <taxon>Cellulomonadaceae</taxon>
        <taxon>Cellulomonas</taxon>
    </lineage>
</organism>
<dbReference type="RefSeq" id="WP_203748958.1">
    <property type="nucleotide sequence ID" value="NZ_BONK01000002.1"/>
</dbReference>
<dbReference type="InterPro" id="IPR003439">
    <property type="entry name" value="ABC_transporter-like_ATP-bd"/>
</dbReference>
<dbReference type="EMBL" id="BONK01000002">
    <property type="protein sequence ID" value="GIG20101.1"/>
    <property type="molecule type" value="Genomic_DNA"/>
</dbReference>
<protein>
    <submittedName>
        <fullName evidence="11">Thiol reductant ABC exporter subunit CydC</fullName>
    </submittedName>
</protein>
<evidence type="ECO:0000259" key="9">
    <source>
        <dbReference type="PROSITE" id="PS50893"/>
    </source>
</evidence>
<proteinExistence type="predicted"/>
<evidence type="ECO:0000256" key="8">
    <source>
        <dbReference type="SAM" id="Phobius"/>
    </source>
</evidence>
<dbReference type="SMART" id="SM00382">
    <property type="entry name" value="AAA"/>
    <property type="match status" value="1"/>
</dbReference>